<feature type="transmembrane region" description="Helical" evidence="2">
    <location>
        <begin position="27"/>
        <end position="46"/>
    </location>
</feature>
<evidence type="ECO:0000256" key="1">
    <source>
        <dbReference type="SAM" id="MobiDB-lite"/>
    </source>
</evidence>
<evidence type="ECO:0000256" key="2">
    <source>
        <dbReference type="SAM" id="Phobius"/>
    </source>
</evidence>
<dbReference type="Proteomes" id="UP001281761">
    <property type="component" value="Unassembled WGS sequence"/>
</dbReference>
<accession>A0ABQ9XGQ3</accession>
<feature type="transmembrane region" description="Helical" evidence="2">
    <location>
        <begin position="58"/>
        <end position="78"/>
    </location>
</feature>
<feature type="transmembrane region" description="Helical" evidence="2">
    <location>
        <begin position="353"/>
        <end position="373"/>
    </location>
</feature>
<feature type="region of interest" description="Disordered" evidence="1">
    <location>
        <begin position="801"/>
        <end position="838"/>
    </location>
</feature>
<protein>
    <submittedName>
        <fullName evidence="3">Uncharacterized protein</fullName>
    </submittedName>
</protein>
<keyword evidence="2" id="KW-0812">Transmembrane</keyword>
<feature type="transmembrane region" description="Helical" evidence="2">
    <location>
        <begin position="277"/>
        <end position="296"/>
    </location>
</feature>
<feature type="transmembrane region" description="Helical" evidence="2">
    <location>
        <begin position="327"/>
        <end position="347"/>
    </location>
</feature>
<feature type="compositionally biased region" description="Pro residues" evidence="1">
    <location>
        <begin position="815"/>
        <end position="828"/>
    </location>
</feature>
<feature type="transmembrane region" description="Helical" evidence="2">
    <location>
        <begin position="114"/>
        <end position="132"/>
    </location>
</feature>
<keyword evidence="2" id="KW-1133">Transmembrane helix</keyword>
<keyword evidence="2" id="KW-0472">Membrane</keyword>
<sequence>MILTFTLYFCSLYFAQTLLLQSSSLFIPLHLYVLGFFFAAFLFSHLRKTILLKLSTWRLVLTTVLTAASTTIQLYLILTALSNTPIYIVVLLSLLSLPLTMMNNSFILGHSHSTFSILSVLLMTVGVFMAVFSNSVPYRSVILLIIQLFIATFMHSLTTCILQLQPISMPCCRHIPKMKDEPVLSSSDPSAQPSALFYLVKAASKDDQKTSPIFPTDFRHIFTPFSSPFFDLARSTAEQSQSESENTTGTSPQKSESVSVKTICLFWRRRNVKTSSYHLLLSSLLMLCATTILTALLDLQNFVVLTLPFSHHLVAFPSFLQQGPLGAIYSLALLTIAVIATLSASTKPSTHRLLWYFVSIVLAVPAAIFFPATMKYFPLVPRVECSYTVFCIGCSLVWLSMFAIAFDEERILNFHSHFSEMLEGSSPKDKALFTSPLVYPQMDAVLNDVGPSPPQLSIPTTGGDTPLFSSTPNTLLRQYPPDTAESRTLFTLDVPIFGTYPNSMFEQESTDFLRKLYSQQAKTPQLSPMNDSGSMDSHAEYSDASSLTLQSVSSLSNSPSQSTISPLISSFFPHLSQNPHFSISTDTLTKHDLLFTHPHLFRRATNTPLTQLPSISPSPIASWPSQEECSSPLMVPFLNTETTPLFNPHTDYFNPKPITTEQHIPDPKIRNILTVARGSPSISAAFADYVLEPNHIPYLIIPKRPPTEPKEEPSASAGVFDLPPSDEMIEPEPPKSPVGEDRPVAPVFEYCVSVDESIPKHKRHRSIGTITQMDRDMLQRMDSCELDSPPPTLKRAIEHSTTHTTPHFTPIAGPRTPPSPLPSSPPDPINVFQPVSSSAISSSPPEYASIFGHFFSSTQLNPIKGISSIDNEQELQWSIGEDQEMEQHLSFLSSHSGNSIRKRKDSDQPTSRLDDSLTPVLSFDVSDDDTESSSRGVWGTIKRTICWFLNTFFAIVELLSVGMTLMTAASLIILIVVTTRTTIPKGEPDPDQPEPEVVEDVFPQTHFEEDERERFVEDDATDDSWKSFTILVENPPARTEGRSIDFNENTFVEV</sequence>
<feature type="compositionally biased region" description="Basic and acidic residues" evidence="1">
    <location>
        <begin position="904"/>
        <end position="915"/>
    </location>
</feature>
<name>A0ABQ9XGQ3_9EUKA</name>
<keyword evidence="4" id="KW-1185">Reference proteome</keyword>
<feature type="region of interest" description="Disordered" evidence="1">
    <location>
        <begin position="703"/>
        <end position="742"/>
    </location>
</feature>
<evidence type="ECO:0000313" key="3">
    <source>
        <dbReference type="EMBL" id="KAK2950493.1"/>
    </source>
</evidence>
<feature type="transmembrane region" description="Helical" evidence="2">
    <location>
        <begin position="138"/>
        <end position="164"/>
    </location>
</feature>
<proteinExistence type="predicted"/>
<feature type="transmembrane region" description="Helical" evidence="2">
    <location>
        <begin position="84"/>
        <end position="102"/>
    </location>
</feature>
<reference evidence="3 4" key="1">
    <citation type="journal article" date="2022" name="bioRxiv">
        <title>Genomics of Preaxostyla Flagellates Illuminates Evolutionary Transitions and the Path Towards Mitochondrial Loss.</title>
        <authorList>
            <person name="Novak L.V.F."/>
            <person name="Treitli S.C."/>
            <person name="Pyrih J."/>
            <person name="Halakuc P."/>
            <person name="Pipaliya S.V."/>
            <person name="Vacek V."/>
            <person name="Brzon O."/>
            <person name="Soukal P."/>
            <person name="Eme L."/>
            <person name="Dacks J.B."/>
            <person name="Karnkowska A."/>
            <person name="Elias M."/>
            <person name="Hampl V."/>
        </authorList>
    </citation>
    <scope>NUCLEOTIDE SEQUENCE [LARGE SCALE GENOMIC DNA]</scope>
    <source>
        <strain evidence="3">NAU3</strain>
        <tissue evidence="3">Gut</tissue>
    </source>
</reference>
<feature type="region of interest" description="Disordered" evidence="1">
    <location>
        <begin position="523"/>
        <end position="542"/>
    </location>
</feature>
<feature type="transmembrane region" description="Helical" evidence="2">
    <location>
        <begin position="952"/>
        <end position="977"/>
    </location>
</feature>
<feature type="region of interest" description="Disordered" evidence="1">
    <location>
        <begin position="893"/>
        <end position="916"/>
    </location>
</feature>
<dbReference type="EMBL" id="JARBJD010000135">
    <property type="protein sequence ID" value="KAK2950493.1"/>
    <property type="molecule type" value="Genomic_DNA"/>
</dbReference>
<organism evidence="3 4">
    <name type="scientific">Blattamonas nauphoetae</name>
    <dbReference type="NCBI Taxonomy" id="2049346"/>
    <lineage>
        <taxon>Eukaryota</taxon>
        <taxon>Metamonada</taxon>
        <taxon>Preaxostyla</taxon>
        <taxon>Oxymonadida</taxon>
        <taxon>Blattamonas</taxon>
    </lineage>
</organism>
<evidence type="ECO:0000313" key="4">
    <source>
        <dbReference type="Proteomes" id="UP001281761"/>
    </source>
</evidence>
<feature type="compositionally biased region" description="Polar residues" evidence="1">
    <location>
        <begin position="523"/>
        <end position="535"/>
    </location>
</feature>
<gene>
    <name evidence="3" type="ORF">BLNAU_14611</name>
</gene>
<comment type="caution">
    <text evidence="3">The sequence shown here is derived from an EMBL/GenBank/DDBJ whole genome shotgun (WGS) entry which is preliminary data.</text>
</comment>